<evidence type="ECO:0000256" key="4">
    <source>
        <dbReference type="ARBA" id="ARBA00023242"/>
    </source>
</evidence>
<dbReference type="CDD" id="cd12148">
    <property type="entry name" value="fungal_TF_MHR"/>
    <property type="match status" value="1"/>
</dbReference>
<keyword evidence="8" id="KW-1185">Reference proteome</keyword>
<sequence length="1137" mass="126688">MALPTSAIKPKKKRTAVVLGCDQCRRRKTKCDQARPTCGPCLYAGLMECTFLLGKTPASKRKKPHSEVEILEARLETIESRYSERLSQMESLLSKVMPTPDEQDPSNNGEGSSSSQSVNRAMKGPGINTSNLPMDMISGTDDGWADITSPQETSLQLETQWNQDFTSPSMALDTMATPTLTATMGDPTTPRTPCRNEESQNYPLFTPELQSSISVKSPASSIAPSFTSTADHMQEDSGGDDEGDLSELAATMDKLRVFDASVYFGKGSMLFTSTDQEKFWDEEISFDVHEARGVDIPPEATVLPPVEVMDALFDIYYQHYYVYLPMIQKTTLLQALEDRFEPQSIFLLNSVFMAASLTGDCTHPCCWSDPNDQKTLGTPFFERARMVLDFCVGIPRLSTVQGLVMLSRYPRISGLGHSYMQQAILMGMELGLHRKCDRWIPDKQVQESRKRVFWCVYAADSSTSSVTGRRPLIDDAEIDVPMIVPTEGDTESETVQVLFLVQTCRLWRIFRNIKRFIFNAVEVQDMVPGSLPKSYEQQLIQWQLQLPAALRFTFDMKADDPRAMQNARAGIAQMLYESALILLHKPYLSSSEHLKRSPYRSQDICIKAATKITEIAKVLAQTYYKAFELTSVGEYAMLNAVRIHVMFLKSTDAKVAESAQTHFDYIMRFFREFYSSPRANCDEQGINCVLSFFEEFMHTVKGLSQSSVHVCAGAIKSLAIAKRNRIPSGRAGGVAGGGGGGGLQAQAADQRNMSRLVKIGRQERAKARSQSTVSPSPLAPRDASGLHRKRHSHLQHEGQQRLNPNMYFQNQQQQQQQPQQLTQQQLQQLQQQQQRQGSVAPSNLGGLAGLQDISPTLSRTAGYYNPGKLQKVSQYIGPFGGPQVMESLKQYQTATAILNQPTVTTSTLLQTTNVQSQFPTFGQQAMTMTTLQQQQQQQQQNQQFNLNNGQQQQQQQHQQQQQQFYNQLGQQPMALYDPSHFNQSFWDMNNVSTGGGAGTNTTGLAADTSNFFLPLKIEPTETSGPLLGAGVGIGIGMGTSPSLSGAGASAMEEELSADQVQALLEQTIAAANTRNTYQQQQQQHPHQQQHGQMFGQQQQQQQQQQQHFRQQMVTNTSLELSGVQEDFHTTTNWPGMM</sequence>
<evidence type="ECO:0000256" key="1">
    <source>
        <dbReference type="ARBA" id="ARBA00004123"/>
    </source>
</evidence>
<dbReference type="AlphaFoldDB" id="A0AAD4D6N1"/>
<feature type="compositionally biased region" description="Low complexity" evidence="5">
    <location>
        <begin position="216"/>
        <end position="225"/>
    </location>
</feature>
<proteinExistence type="predicted"/>
<comment type="subcellular location">
    <subcellularLocation>
        <location evidence="1">Nucleus</location>
    </subcellularLocation>
</comment>
<feature type="domain" description="Zn(2)-C6 fungal-type" evidence="6">
    <location>
        <begin position="20"/>
        <end position="51"/>
    </location>
</feature>
<feature type="region of interest" description="Disordered" evidence="5">
    <location>
        <begin position="216"/>
        <end position="244"/>
    </location>
</feature>
<dbReference type="Pfam" id="PF04082">
    <property type="entry name" value="Fungal_trans"/>
    <property type="match status" value="1"/>
</dbReference>
<keyword evidence="4" id="KW-0539">Nucleus</keyword>
<protein>
    <submittedName>
        <fullName evidence="7">Transcriptional activator of fatty acid utilization</fullName>
    </submittedName>
</protein>
<keyword evidence="2" id="KW-0479">Metal-binding</keyword>
<dbReference type="GO" id="GO:0006351">
    <property type="term" value="P:DNA-templated transcription"/>
    <property type="evidence" value="ECO:0007669"/>
    <property type="project" value="InterPro"/>
</dbReference>
<feature type="region of interest" description="Disordered" evidence="5">
    <location>
        <begin position="1075"/>
        <end position="1137"/>
    </location>
</feature>
<dbReference type="PANTHER" id="PTHR46910:SF3">
    <property type="entry name" value="HALOTOLERANCE PROTEIN 9-RELATED"/>
    <property type="match status" value="1"/>
</dbReference>
<evidence type="ECO:0000313" key="7">
    <source>
        <dbReference type="EMBL" id="KAG0269810.1"/>
    </source>
</evidence>
<dbReference type="GO" id="GO:0000981">
    <property type="term" value="F:DNA-binding transcription factor activity, RNA polymerase II-specific"/>
    <property type="evidence" value="ECO:0007669"/>
    <property type="project" value="InterPro"/>
</dbReference>
<feature type="compositionally biased region" description="Low complexity" evidence="5">
    <location>
        <begin position="106"/>
        <end position="117"/>
    </location>
</feature>
<dbReference type="CDD" id="cd00067">
    <property type="entry name" value="GAL4"/>
    <property type="match status" value="1"/>
</dbReference>
<dbReference type="SMART" id="SM00066">
    <property type="entry name" value="GAL4"/>
    <property type="match status" value="1"/>
</dbReference>
<evidence type="ECO:0000256" key="5">
    <source>
        <dbReference type="SAM" id="MobiDB-lite"/>
    </source>
</evidence>
<dbReference type="PROSITE" id="PS50048">
    <property type="entry name" value="ZN2_CY6_FUNGAL_2"/>
    <property type="match status" value="1"/>
</dbReference>
<evidence type="ECO:0000256" key="2">
    <source>
        <dbReference type="ARBA" id="ARBA00022723"/>
    </source>
</evidence>
<dbReference type="SUPFAM" id="SSF57701">
    <property type="entry name" value="Zn2/Cys6 DNA-binding domain"/>
    <property type="match status" value="1"/>
</dbReference>
<feature type="region of interest" description="Disordered" evidence="5">
    <location>
        <begin position="826"/>
        <end position="852"/>
    </location>
</feature>
<evidence type="ECO:0000259" key="6">
    <source>
        <dbReference type="PROSITE" id="PS50048"/>
    </source>
</evidence>
<dbReference type="EMBL" id="JAAAIL010001390">
    <property type="protein sequence ID" value="KAG0269810.1"/>
    <property type="molecule type" value="Genomic_DNA"/>
</dbReference>
<dbReference type="Proteomes" id="UP001194580">
    <property type="component" value="Unassembled WGS sequence"/>
</dbReference>
<dbReference type="Gene3D" id="4.10.240.10">
    <property type="entry name" value="Zn(2)-C6 fungal-type DNA-binding domain"/>
    <property type="match status" value="1"/>
</dbReference>
<accession>A0AAD4D6N1</accession>
<dbReference type="InterPro" id="IPR007219">
    <property type="entry name" value="XnlR_reg_dom"/>
</dbReference>
<feature type="region of interest" description="Disordered" evidence="5">
    <location>
        <begin position="97"/>
        <end position="139"/>
    </location>
</feature>
<feature type="region of interest" description="Disordered" evidence="5">
    <location>
        <begin position="939"/>
        <end position="963"/>
    </location>
</feature>
<name>A0AAD4D6N1_9FUNG</name>
<gene>
    <name evidence="7" type="primary">CTF1_1</name>
    <name evidence="7" type="ORF">BGZ95_001894</name>
</gene>
<feature type="compositionally biased region" description="Low complexity" evidence="5">
    <location>
        <begin position="826"/>
        <end position="836"/>
    </location>
</feature>
<dbReference type="Pfam" id="PF00172">
    <property type="entry name" value="Zn_clus"/>
    <property type="match status" value="1"/>
</dbReference>
<feature type="region of interest" description="Disordered" evidence="5">
    <location>
        <begin position="761"/>
        <end position="798"/>
    </location>
</feature>
<organism evidence="7 8">
    <name type="scientific">Linnemannia exigua</name>
    <dbReference type="NCBI Taxonomy" id="604196"/>
    <lineage>
        <taxon>Eukaryota</taxon>
        <taxon>Fungi</taxon>
        <taxon>Fungi incertae sedis</taxon>
        <taxon>Mucoromycota</taxon>
        <taxon>Mortierellomycotina</taxon>
        <taxon>Mortierellomycetes</taxon>
        <taxon>Mortierellales</taxon>
        <taxon>Mortierellaceae</taxon>
        <taxon>Linnemannia</taxon>
    </lineage>
</organism>
<dbReference type="PROSITE" id="PS00463">
    <property type="entry name" value="ZN2_CY6_FUNGAL_1"/>
    <property type="match status" value="1"/>
</dbReference>
<keyword evidence="3" id="KW-0238">DNA-binding</keyword>
<dbReference type="InterPro" id="IPR050987">
    <property type="entry name" value="AtrR-like"/>
</dbReference>
<evidence type="ECO:0000313" key="8">
    <source>
        <dbReference type="Proteomes" id="UP001194580"/>
    </source>
</evidence>
<feature type="region of interest" description="Disordered" evidence="5">
    <location>
        <begin position="180"/>
        <end position="199"/>
    </location>
</feature>
<feature type="compositionally biased region" description="Low complexity" evidence="5">
    <location>
        <begin position="1078"/>
        <end position="1112"/>
    </location>
</feature>
<dbReference type="PANTHER" id="PTHR46910">
    <property type="entry name" value="TRANSCRIPTION FACTOR PDR1"/>
    <property type="match status" value="1"/>
</dbReference>
<dbReference type="GO" id="GO:0008270">
    <property type="term" value="F:zinc ion binding"/>
    <property type="evidence" value="ECO:0007669"/>
    <property type="project" value="InterPro"/>
</dbReference>
<dbReference type="SMART" id="SM00906">
    <property type="entry name" value="Fungal_trans"/>
    <property type="match status" value="1"/>
</dbReference>
<dbReference type="GO" id="GO:0005634">
    <property type="term" value="C:nucleus"/>
    <property type="evidence" value="ECO:0007669"/>
    <property type="project" value="UniProtKB-SubCell"/>
</dbReference>
<reference evidence="7" key="1">
    <citation type="journal article" date="2020" name="Fungal Divers.">
        <title>Resolving the Mortierellaceae phylogeny through synthesis of multi-gene phylogenetics and phylogenomics.</title>
        <authorList>
            <person name="Vandepol N."/>
            <person name="Liber J."/>
            <person name="Desiro A."/>
            <person name="Na H."/>
            <person name="Kennedy M."/>
            <person name="Barry K."/>
            <person name="Grigoriev I.V."/>
            <person name="Miller A.N."/>
            <person name="O'Donnell K."/>
            <person name="Stajich J.E."/>
            <person name="Bonito G."/>
        </authorList>
    </citation>
    <scope>NUCLEOTIDE SEQUENCE</scope>
    <source>
        <strain evidence="7">NRRL 28262</strain>
    </source>
</reference>
<dbReference type="InterPro" id="IPR001138">
    <property type="entry name" value="Zn2Cys6_DnaBD"/>
</dbReference>
<comment type="caution">
    <text evidence="7">The sequence shown here is derived from an EMBL/GenBank/DDBJ whole genome shotgun (WGS) entry which is preliminary data.</text>
</comment>
<dbReference type="InterPro" id="IPR036864">
    <property type="entry name" value="Zn2-C6_fun-type_DNA-bd_sf"/>
</dbReference>
<dbReference type="GO" id="GO:0003677">
    <property type="term" value="F:DNA binding"/>
    <property type="evidence" value="ECO:0007669"/>
    <property type="project" value="UniProtKB-KW"/>
</dbReference>
<evidence type="ECO:0000256" key="3">
    <source>
        <dbReference type="ARBA" id="ARBA00023125"/>
    </source>
</evidence>